<feature type="transmembrane region" description="Helical" evidence="1">
    <location>
        <begin position="28"/>
        <end position="46"/>
    </location>
</feature>
<reference evidence="3 4" key="1">
    <citation type="submission" date="2020-03" db="EMBL/GenBank/DDBJ databases">
        <title>WGS of the type strain of Planosporangium spp.</title>
        <authorList>
            <person name="Thawai C."/>
        </authorList>
    </citation>
    <scope>NUCLEOTIDE SEQUENCE [LARGE SCALE GENOMIC DNA]</scope>
    <source>
        <strain evidence="3 4">TBRC 5610</strain>
    </source>
</reference>
<evidence type="ECO:0000313" key="3">
    <source>
        <dbReference type="EMBL" id="NJC73131.1"/>
    </source>
</evidence>
<feature type="transmembrane region" description="Helical" evidence="1">
    <location>
        <begin position="151"/>
        <end position="168"/>
    </location>
</feature>
<evidence type="ECO:0000259" key="2">
    <source>
        <dbReference type="PROSITE" id="PS50887"/>
    </source>
</evidence>
<feature type="transmembrane region" description="Helical" evidence="1">
    <location>
        <begin position="311"/>
        <end position="332"/>
    </location>
</feature>
<dbReference type="InterPro" id="IPR043128">
    <property type="entry name" value="Rev_trsase/Diguanyl_cyclase"/>
</dbReference>
<dbReference type="SMART" id="SM00267">
    <property type="entry name" value="GGDEF"/>
    <property type="match status" value="1"/>
</dbReference>
<evidence type="ECO:0000256" key="1">
    <source>
        <dbReference type="SAM" id="Phobius"/>
    </source>
</evidence>
<protein>
    <submittedName>
        <fullName evidence="3">GGDEF domain-containing protein</fullName>
    </submittedName>
</protein>
<keyword evidence="4" id="KW-1185">Reference proteome</keyword>
<feature type="transmembrane region" description="Helical" evidence="1">
    <location>
        <begin position="58"/>
        <end position="76"/>
    </location>
</feature>
<dbReference type="InterPro" id="IPR050469">
    <property type="entry name" value="Diguanylate_Cyclase"/>
</dbReference>
<comment type="caution">
    <text evidence="3">The sequence shown here is derived from an EMBL/GenBank/DDBJ whole genome shotgun (WGS) entry which is preliminary data.</text>
</comment>
<feature type="transmembrane region" description="Helical" evidence="1">
    <location>
        <begin position="213"/>
        <end position="234"/>
    </location>
</feature>
<feature type="domain" description="GGDEF" evidence="2">
    <location>
        <begin position="371"/>
        <end position="505"/>
    </location>
</feature>
<proteinExistence type="predicted"/>
<dbReference type="PANTHER" id="PTHR45138:SF9">
    <property type="entry name" value="DIGUANYLATE CYCLASE DGCM-RELATED"/>
    <property type="match status" value="1"/>
</dbReference>
<feature type="transmembrane region" description="Helical" evidence="1">
    <location>
        <begin position="123"/>
        <end position="139"/>
    </location>
</feature>
<dbReference type="RefSeq" id="WP_167928042.1">
    <property type="nucleotide sequence ID" value="NZ_JAATVY010000026.1"/>
</dbReference>
<organism evidence="3 4">
    <name type="scientific">Planosporangium thailandense</name>
    <dbReference type="NCBI Taxonomy" id="765197"/>
    <lineage>
        <taxon>Bacteria</taxon>
        <taxon>Bacillati</taxon>
        <taxon>Actinomycetota</taxon>
        <taxon>Actinomycetes</taxon>
        <taxon>Micromonosporales</taxon>
        <taxon>Micromonosporaceae</taxon>
        <taxon>Planosporangium</taxon>
    </lineage>
</organism>
<dbReference type="SUPFAM" id="SSF55073">
    <property type="entry name" value="Nucleotide cyclase"/>
    <property type="match status" value="1"/>
</dbReference>
<evidence type="ECO:0000313" key="4">
    <source>
        <dbReference type="Proteomes" id="UP000722989"/>
    </source>
</evidence>
<dbReference type="NCBIfam" id="TIGR00254">
    <property type="entry name" value="GGDEF"/>
    <property type="match status" value="1"/>
</dbReference>
<dbReference type="InterPro" id="IPR000160">
    <property type="entry name" value="GGDEF_dom"/>
</dbReference>
<feature type="transmembrane region" description="Helical" evidence="1">
    <location>
        <begin position="188"/>
        <end position="206"/>
    </location>
</feature>
<gene>
    <name evidence="3" type="ORF">HC031_25930</name>
</gene>
<dbReference type="Proteomes" id="UP000722989">
    <property type="component" value="Unassembled WGS sequence"/>
</dbReference>
<feature type="transmembrane region" description="Helical" evidence="1">
    <location>
        <begin position="88"/>
        <end position="111"/>
    </location>
</feature>
<dbReference type="InterPro" id="IPR029787">
    <property type="entry name" value="Nucleotide_cyclase"/>
</dbReference>
<name>A0ABX0Y409_9ACTN</name>
<keyword evidence="1" id="KW-0472">Membrane</keyword>
<dbReference type="CDD" id="cd01949">
    <property type="entry name" value="GGDEF"/>
    <property type="match status" value="1"/>
</dbReference>
<accession>A0ABX0Y409</accession>
<dbReference type="Gene3D" id="3.30.70.270">
    <property type="match status" value="1"/>
</dbReference>
<dbReference type="PROSITE" id="PS50887">
    <property type="entry name" value="GGDEF"/>
    <property type="match status" value="1"/>
</dbReference>
<keyword evidence="1" id="KW-0812">Transmembrane</keyword>
<dbReference type="EMBL" id="JAATVY010000026">
    <property type="protein sequence ID" value="NJC73131.1"/>
    <property type="molecule type" value="Genomic_DNA"/>
</dbReference>
<dbReference type="PANTHER" id="PTHR45138">
    <property type="entry name" value="REGULATORY COMPONENTS OF SENSORY TRANSDUCTION SYSTEM"/>
    <property type="match status" value="1"/>
</dbReference>
<keyword evidence="1" id="KW-1133">Transmembrane helix</keyword>
<dbReference type="Pfam" id="PF00990">
    <property type="entry name" value="GGDEF"/>
    <property type="match status" value="1"/>
</dbReference>
<sequence length="510" mass="53789">MTTSELPARDATTVAGPSMLSGWRRPPAWAGFIASVVVLAGVYYLVPLAGPVGASLQTITYGVVVCGSVAAFLLGVRRHRPPARTPWLVIAAGQAFTAAGEITYDVIHLLLHSDASVTAADPLLLAAFPVQAVGLMLMVRRRTPGWDAPSIIDATIITVSAALLSWIYLISPSALATDLTPLDRAAAVAYPLGDLLLLAVAARLVLGAGVRTTAFWLLSAGLAASLLTDTVYGVQTLLGTYFDGSWTDAGWMLCYALMGASGLHASMTRVAEPSPAAGPDATAGRLLVLAVAAVLAPTAELVQYLRHAPTFLPLVTTGCIALFLLVIARMAVLIQAQRHMAITDALTGLRTRRFLQQALDTETARARRQNASLGLLLLDVDHFKHVNDTHGHHGGDRVLCEVAHRLKAVVRPGDIVARYGGEEFAVLLPQVNDADLADVAERIRRCMANTPMAVDAQTLINVTVSVGGALLPDHVDTPDDLTLATDRALYAAKEAGRNRTVTAAPIASRA</sequence>